<dbReference type="EMBL" id="KM922672">
    <property type="protein sequence ID" value="AJF79900.1"/>
    <property type="molecule type" value="Genomic_DNA"/>
</dbReference>
<dbReference type="InterPro" id="IPR023346">
    <property type="entry name" value="Lysozyme-like_dom_sf"/>
</dbReference>
<gene>
    <name evidence="3" type="ORF">NG19_0064</name>
</gene>
<keyword evidence="3" id="KW-0614">Plasmid</keyword>
<reference evidence="3" key="1">
    <citation type="submission" date="2014-10" db="EMBL/GenBank/DDBJ databases">
        <authorList>
            <person name="Liu L."/>
            <person name="Ji S."/>
            <person name="Ruan Z."/>
            <person name="Fu Y."/>
            <person name="Fu Y."/>
            <person name="Wang Y."/>
            <person name="Yu Y."/>
        </authorList>
    </citation>
    <scope>NUCLEOTIDE SEQUENCE</scope>
    <source>
        <strain evidence="3">A221</strain>
        <plasmid evidence="3">pAZJ221</plasmid>
    </source>
</reference>
<dbReference type="Gene3D" id="1.10.530.10">
    <property type="match status" value="1"/>
</dbReference>
<name>A0A0C4Y4M0_ACIBA</name>
<dbReference type="AlphaFoldDB" id="A0A0C4Y4M0"/>
<keyword evidence="1" id="KW-0472">Membrane</keyword>
<evidence type="ECO:0000259" key="2">
    <source>
        <dbReference type="Pfam" id="PF01464"/>
    </source>
</evidence>
<organism evidence="3">
    <name type="scientific">Acinetobacter baumannii</name>
    <dbReference type="NCBI Taxonomy" id="470"/>
    <lineage>
        <taxon>Bacteria</taxon>
        <taxon>Pseudomonadati</taxon>
        <taxon>Pseudomonadota</taxon>
        <taxon>Gammaproteobacteria</taxon>
        <taxon>Moraxellales</taxon>
        <taxon>Moraxellaceae</taxon>
        <taxon>Acinetobacter</taxon>
        <taxon>Acinetobacter calcoaceticus/baumannii complex</taxon>
    </lineage>
</organism>
<dbReference type="RefSeq" id="WP_001195143.1">
    <property type="nucleotide sequence ID" value="NZ_CP096695.1"/>
</dbReference>
<reference evidence="3" key="2">
    <citation type="journal article" date="2015" name="Antimicrob. Agents Chemother.">
        <title>Dissemination of blaOXA-23 in Acinetobacter spp. in China: Main Roles of Conjugative Plasmid pAZJ221 and Transposon Tn2009.</title>
        <authorList>
            <person name="Liu L.L."/>
            <person name="Ji S.J."/>
            <person name="Ruan Z."/>
            <person name="Fu Y."/>
            <person name="Fu Y.Q."/>
            <person name="Wang Y.F."/>
            <person name="Yu Y.S."/>
        </authorList>
    </citation>
    <scope>NUCLEOTIDE SEQUENCE</scope>
    <source>
        <strain evidence="3">A221</strain>
        <plasmid evidence="3">pAZJ221</plasmid>
    </source>
</reference>
<accession>A0A0C4Y4M0</accession>
<feature type="transmembrane region" description="Helical" evidence="1">
    <location>
        <begin position="12"/>
        <end position="31"/>
    </location>
</feature>
<evidence type="ECO:0000313" key="3">
    <source>
        <dbReference type="EMBL" id="AJF79900.1"/>
    </source>
</evidence>
<protein>
    <submittedName>
        <fullName evidence="3">Murein transglycosylase</fullName>
    </submittedName>
</protein>
<feature type="domain" description="Transglycosylase SLT" evidence="2">
    <location>
        <begin position="33"/>
        <end position="134"/>
    </location>
</feature>
<dbReference type="CDD" id="cd13400">
    <property type="entry name" value="LT_IagB-like"/>
    <property type="match status" value="1"/>
</dbReference>
<sequence>MQTTQIITVKKAIIPINVMALAIVISCSANATCWNEAAATYGQDPYLLKAIAWKESKGYVGAVGSLLKDGNRALGLMQVNTIHLNRLSKIGVRREDLFDPCVSQKVGAWVLAECMDKFKEVWRSVGCYYGGPYSRAYTAMNLYAQDVKRYYEQYKRKAGLPLEYTPIYQNKFNQQWPSVTATTEEKPKIKNTNTTFEIIQF</sequence>
<dbReference type="PATRIC" id="fig|470.1342.peg.3855"/>
<geneLocation type="plasmid" evidence="3">
    <name>pAZJ221</name>
</geneLocation>
<keyword evidence="1" id="KW-1133">Transmembrane helix</keyword>
<keyword evidence="1" id="KW-0812">Transmembrane</keyword>
<evidence type="ECO:0000256" key="1">
    <source>
        <dbReference type="SAM" id="Phobius"/>
    </source>
</evidence>
<proteinExistence type="predicted"/>
<dbReference type="InterPro" id="IPR008258">
    <property type="entry name" value="Transglycosylase_SLT_dom_1"/>
</dbReference>
<dbReference type="Pfam" id="PF01464">
    <property type="entry name" value="SLT"/>
    <property type="match status" value="1"/>
</dbReference>
<dbReference type="SUPFAM" id="SSF53955">
    <property type="entry name" value="Lysozyme-like"/>
    <property type="match status" value="1"/>
</dbReference>